<proteinExistence type="inferred from homology"/>
<dbReference type="CDD" id="cd16461">
    <property type="entry name" value="RING-H2_EL5-like"/>
    <property type="match status" value="1"/>
</dbReference>
<dbReference type="EC" id="2.3.2.27" evidence="4"/>
<dbReference type="FunFam" id="3.30.40.10:FF:000285">
    <property type="entry name" value="RING-H2 finger protein ATL43"/>
    <property type="match status" value="1"/>
</dbReference>
<dbReference type="EMBL" id="PGOL01000126">
    <property type="protein sequence ID" value="PKI76257.1"/>
    <property type="molecule type" value="Genomic_DNA"/>
</dbReference>
<evidence type="ECO:0000256" key="6">
    <source>
        <dbReference type="ARBA" id="ARBA00022692"/>
    </source>
</evidence>
<dbReference type="Proteomes" id="UP000233551">
    <property type="component" value="Unassembled WGS sequence"/>
</dbReference>
<comment type="subcellular location">
    <subcellularLocation>
        <location evidence="2">Membrane</location>
        <topology evidence="2">Single-pass membrane protein</topology>
    </subcellularLocation>
</comment>
<dbReference type="GO" id="GO:0061630">
    <property type="term" value="F:ubiquitin protein ligase activity"/>
    <property type="evidence" value="ECO:0007669"/>
    <property type="project" value="UniProtKB-EC"/>
</dbReference>
<dbReference type="PANTHER" id="PTHR46539:SF1">
    <property type="entry name" value="E3 UBIQUITIN-PROTEIN LIGASE ATL42"/>
    <property type="match status" value="1"/>
</dbReference>
<dbReference type="Gene3D" id="3.30.40.10">
    <property type="entry name" value="Zinc/RING finger domain, C3HC4 (zinc finger)"/>
    <property type="match status" value="1"/>
</dbReference>
<keyword evidence="10" id="KW-0833">Ubl conjugation pathway</keyword>
<dbReference type="GO" id="GO:0016020">
    <property type="term" value="C:membrane"/>
    <property type="evidence" value="ECO:0007669"/>
    <property type="project" value="UniProtKB-SubCell"/>
</dbReference>
<dbReference type="InterPro" id="IPR001841">
    <property type="entry name" value="Znf_RING"/>
</dbReference>
<dbReference type="AlphaFoldDB" id="A0A2I0L6C4"/>
<dbReference type="PANTHER" id="PTHR46539">
    <property type="entry name" value="E3 UBIQUITIN-PROTEIN LIGASE ATL42"/>
    <property type="match status" value="1"/>
</dbReference>
<dbReference type="InterPro" id="IPR013083">
    <property type="entry name" value="Znf_RING/FYVE/PHD"/>
</dbReference>
<protein>
    <recommendedName>
        <fullName evidence="4">RING-type E3 ubiquitin transferase</fullName>
        <ecNumber evidence="4">2.3.2.27</ecNumber>
    </recommendedName>
</protein>
<evidence type="ECO:0000256" key="1">
    <source>
        <dbReference type="ARBA" id="ARBA00000900"/>
    </source>
</evidence>
<keyword evidence="6" id="KW-0812">Transmembrane</keyword>
<evidence type="ECO:0000256" key="5">
    <source>
        <dbReference type="ARBA" id="ARBA00022679"/>
    </source>
</evidence>
<keyword evidence="16" id="KW-1185">Reference proteome</keyword>
<name>A0A2I0L6C4_PUNGR</name>
<evidence type="ECO:0000256" key="13">
    <source>
        <dbReference type="ARBA" id="ARBA00023136"/>
    </source>
</evidence>
<evidence type="ECO:0000256" key="9">
    <source>
        <dbReference type="ARBA" id="ARBA00022771"/>
    </source>
</evidence>
<dbReference type="STRING" id="22663.A0A2I0L6C4"/>
<keyword evidence="8" id="KW-0732">Signal</keyword>
<accession>A0A2I0L6C4</accession>
<dbReference type="OrthoDB" id="8062037at2759"/>
<comment type="similarity">
    <text evidence="14">Belongs to the RING-type zinc finger family. ATL subfamily.</text>
</comment>
<dbReference type="GeneID" id="116199432"/>
<gene>
    <name evidence="15" type="ORF">CRG98_003368</name>
</gene>
<evidence type="ECO:0000256" key="10">
    <source>
        <dbReference type="ARBA" id="ARBA00022786"/>
    </source>
</evidence>
<keyword evidence="7" id="KW-0479">Metal-binding</keyword>
<comment type="pathway">
    <text evidence="3">Protein modification; protein ubiquitination.</text>
</comment>
<comment type="caution">
    <text evidence="15">The sequence shown here is derived from an EMBL/GenBank/DDBJ whole genome shotgun (WGS) entry which is preliminary data.</text>
</comment>
<keyword evidence="9" id="KW-0863">Zinc-finger</keyword>
<evidence type="ECO:0000313" key="16">
    <source>
        <dbReference type="Proteomes" id="UP000233551"/>
    </source>
</evidence>
<evidence type="ECO:0000313" key="15">
    <source>
        <dbReference type="EMBL" id="PKI76257.1"/>
    </source>
</evidence>
<evidence type="ECO:0000256" key="11">
    <source>
        <dbReference type="ARBA" id="ARBA00022833"/>
    </source>
</evidence>
<dbReference type="PROSITE" id="PS50089">
    <property type="entry name" value="ZF_RING_2"/>
    <property type="match status" value="1"/>
</dbReference>
<evidence type="ECO:0000256" key="7">
    <source>
        <dbReference type="ARBA" id="ARBA00022723"/>
    </source>
</evidence>
<evidence type="ECO:0000256" key="4">
    <source>
        <dbReference type="ARBA" id="ARBA00012483"/>
    </source>
</evidence>
<keyword evidence="12" id="KW-1133">Transmembrane helix</keyword>
<keyword evidence="13" id="KW-0472">Membrane</keyword>
<evidence type="ECO:0000256" key="8">
    <source>
        <dbReference type="ARBA" id="ARBA00022729"/>
    </source>
</evidence>
<keyword evidence="5" id="KW-0808">Transferase</keyword>
<evidence type="ECO:0000256" key="12">
    <source>
        <dbReference type="ARBA" id="ARBA00022989"/>
    </source>
</evidence>
<dbReference type="SUPFAM" id="SSF57850">
    <property type="entry name" value="RING/U-box"/>
    <property type="match status" value="1"/>
</dbReference>
<evidence type="ECO:0000256" key="14">
    <source>
        <dbReference type="ARBA" id="ARBA00024209"/>
    </source>
</evidence>
<dbReference type="Pfam" id="PF13639">
    <property type="entry name" value="zf-RING_2"/>
    <property type="match status" value="1"/>
</dbReference>
<comment type="catalytic activity">
    <reaction evidence="1">
        <text>S-ubiquitinyl-[E2 ubiquitin-conjugating enzyme]-L-cysteine + [acceptor protein]-L-lysine = [E2 ubiquitin-conjugating enzyme]-L-cysteine + N(6)-ubiquitinyl-[acceptor protein]-L-lysine.</text>
        <dbReference type="EC" id="2.3.2.27"/>
    </reaction>
</comment>
<sequence length="373" mass="42677">MDRASPILSLLCLMLFFHANAQQASQSAVSDRDGYKFTPTLSIFVVVVSFAFMISWFLLLHSSFLQGWCIDGHFVHNNDNNNPMGITVTESMLPFSGLDRAVIESLPKFQFSLLRGLKDGLECSVCLSRFEDVEVLRLLPKCKHAFHVKCIDRWLENRSNCPLCRAKIEISPEHSILVDMDDAKRPWNGTDGRSERKKSKGFHRFNHRIFFPEAALKYRWSDVSSLDFLLLNSEMIHSMSSNRSSFPSSLNNKHPVLKFDEGMDKRRLFELAINGRRESRLKPIPTAACASSSETETLQRRSMSDITGVSRFGDESVKDEYGASCGLEEQSSDNSNREEERARRVWLGIARRTVEWYGMLWSERSQLTAIEIE</sequence>
<organism evidence="15 16">
    <name type="scientific">Punica granatum</name>
    <name type="common">Pomegranate</name>
    <dbReference type="NCBI Taxonomy" id="22663"/>
    <lineage>
        <taxon>Eukaryota</taxon>
        <taxon>Viridiplantae</taxon>
        <taxon>Streptophyta</taxon>
        <taxon>Embryophyta</taxon>
        <taxon>Tracheophyta</taxon>
        <taxon>Spermatophyta</taxon>
        <taxon>Magnoliopsida</taxon>
        <taxon>eudicotyledons</taxon>
        <taxon>Gunneridae</taxon>
        <taxon>Pentapetalae</taxon>
        <taxon>rosids</taxon>
        <taxon>malvids</taxon>
        <taxon>Myrtales</taxon>
        <taxon>Lythraceae</taxon>
        <taxon>Punica</taxon>
    </lineage>
</organism>
<dbReference type="SMART" id="SM00184">
    <property type="entry name" value="RING"/>
    <property type="match status" value="1"/>
</dbReference>
<reference evidence="15 16" key="1">
    <citation type="submission" date="2017-11" db="EMBL/GenBank/DDBJ databases">
        <title>De-novo sequencing of pomegranate (Punica granatum L.) genome.</title>
        <authorList>
            <person name="Akparov Z."/>
            <person name="Amiraslanov A."/>
            <person name="Hajiyeva S."/>
            <person name="Abbasov M."/>
            <person name="Kaur K."/>
            <person name="Hamwieh A."/>
            <person name="Solovyev V."/>
            <person name="Salamov A."/>
            <person name="Braich B."/>
            <person name="Kosarev P."/>
            <person name="Mahmoud A."/>
            <person name="Hajiyev E."/>
            <person name="Babayeva S."/>
            <person name="Izzatullayeva V."/>
            <person name="Mammadov A."/>
            <person name="Mammadov A."/>
            <person name="Sharifova S."/>
            <person name="Ojaghi J."/>
            <person name="Eynullazada K."/>
            <person name="Bayramov B."/>
            <person name="Abdulazimova A."/>
            <person name="Shahmuradov I."/>
        </authorList>
    </citation>
    <scope>NUCLEOTIDE SEQUENCE [LARGE SCALE GENOMIC DNA]</scope>
    <source>
        <strain evidence="16">cv. AG2017</strain>
        <tissue evidence="15">Leaf</tissue>
    </source>
</reference>
<keyword evidence="11" id="KW-0862">Zinc</keyword>
<evidence type="ECO:0000256" key="2">
    <source>
        <dbReference type="ARBA" id="ARBA00004167"/>
    </source>
</evidence>
<dbReference type="GO" id="GO:0008270">
    <property type="term" value="F:zinc ion binding"/>
    <property type="evidence" value="ECO:0007669"/>
    <property type="project" value="UniProtKB-KW"/>
</dbReference>
<evidence type="ECO:0000256" key="3">
    <source>
        <dbReference type="ARBA" id="ARBA00004906"/>
    </source>
</evidence>